<dbReference type="InterPro" id="IPR036291">
    <property type="entry name" value="NAD(P)-bd_dom_sf"/>
</dbReference>
<dbReference type="SUPFAM" id="SSF51735">
    <property type="entry name" value="NAD(P)-binding Rossmann-fold domains"/>
    <property type="match status" value="1"/>
</dbReference>
<dbReference type="RefSeq" id="WP_099383077.1">
    <property type="nucleotide sequence ID" value="NZ_PEBD01000008.1"/>
</dbReference>
<comment type="caution">
    <text evidence="5">The sequence shown here is derived from an EMBL/GenBank/DDBJ whole genome shotgun (WGS) entry which is preliminary data.</text>
</comment>
<organism evidence="5 6">
    <name type="scientific">Williamsia marianensis</name>
    <dbReference type="NCBI Taxonomy" id="85044"/>
    <lineage>
        <taxon>Bacteria</taxon>
        <taxon>Bacillati</taxon>
        <taxon>Actinomycetota</taxon>
        <taxon>Actinomycetes</taxon>
        <taxon>Mycobacteriales</taxon>
        <taxon>Nocardiaceae</taxon>
        <taxon>Williamsia</taxon>
    </lineage>
</organism>
<evidence type="ECO:0000313" key="5">
    <source>
        <dbReference type="EMBL" id="PHV67081.1"/>
    </source>
</evidence>
<dbReference type="PANTHER" id="PTHR43669">
    <property type="entry name" value="5-KETO-D-GLUCONATE 5-REDUCTASE"/>
    <property type="match status" value="1"/>
</dbReference>
<dbReference type="Proteomes" id="UP000225108">
    <property type="component" value="Unassembled WGS sequence"/>
</dbReference>
<feature type="region of interest" description="Disordered" evidence="4">
    <location>
        <begin position="275"/>
        <end position="294"/>
    </location>
</feature>
<evidence type="ECO:0000256" key="3">
    <source>
        <dbReference type="RuleBase" id="RU000363"/>
    </source>
</evidence>
<dbReference type="GO" id="GO:0016491">
    <property type="term" value="F:oxidoreductase activity"/>
    <property type="evidence" value="ECO:0007669"/>
    <property type="project" value="UniProtKB-KW"/>
</dbReference>
<evidence type="ECO:0000256" key="2">
    <source>
        <dbReference type="ARBA" id="ARBA00023002"/>
    </source>
</evidence>
<dbReference type="Pfam" id="PF00106">
    <property type="entry name" value="adh_short"/>
    <property type="match status" value="1"/>
</dbReference>
<dbReference type="PRINTS" id="PR00081">
    <property type="entry name" value="GDHRDH"/>
</dbReference>
<dbReference type="Gene3D" id="3.40.50.720">
    <property type="entry name" value="NAD(P)-binding Rossmann-like Domain"/>
    <property type="match status" value="1"/>
</dbReference>
<dbReference type="PRINTS" id="PR00080">
    <property type="entry name" value="SDRFAMILY"/>
</dbReference>
<reference evidence="5 6" key="1">
    <citation type="submission" date="2017-10" db="EMBL/GenBank/DDBJ databases">
        <title>The draft genome sequence of Williamsia sp. BULT 1.1 isolated from the semi-arid grassland soils from South Africa.</title>
        <authorList>
            <person name="Kabwe M.H."/>
            <person name="Govender N."/>
            <person name="Mutseka Lunga P."/>
            <person name="Vikram S."/>
            <person name="Makhalanyane T.P."/>
        </authorList>
    </citation>
    <scope>NUCLEOTIDE SEQUENCE [LARGE SCALE GENOMIC DNA]</scope>
    <source>
        <strain evidence="5 6">BULT 1.1</strain>
    </source>
</reference>
<dbReference type="EMBL" id="PEBD01000008">
    <property type="protein sequence ID" value="PHV67081.1"/>
    <property type="molecule type" value="Genomic_DNA"/>
</dbReference>
<dbReference type="InterPro" id="IPR002347">
    <property type="entry name" value="SDR_fam"/>
</dbReference>
<evidence type="ECO:0000313" key="6">
    <source>
        <dbReference type="Proteomes" id="UP000225108"/>
    </source>
</evidence>
<dbReference type="AlphaFoldDB" id="A0A2G3PMS4"/>
<proteinExistence type="inferred from homology"/>
<protein>
    <submittedName>
        <fullName evidence="5">Short-chain dehydrogenase</fullName>
    </submittedName>
</protein>
<comment type="similarity">
    <text evidence="1 3">Belongs to the short-chain dehydrogenases/reductases (SDR) family.</text>
</comment>
<evidence type="ECO:0000256" key="4">
    <source>
        <dbReference type="SAM" id="MobiDB-lite"/>
    </source>
</evidence>
<name>A0A2G3PMS4_WILMA</name>
<keyword evidence="2" id="KW-0560">Oxidoreductase</keyword>
<accession>A0A2G3PMS4</accession>
<dbReference type="PANTHER" id="PTHR43669:SF8">
    <property type="entry name" value="SHORT-CHAIN TYPE DEHYDROGENASE_REDUCTASE-RELATED"/>
    <property type="match status" value="1"/>
</dbReference>
<sequence>MGAVAQQRFSTGTAVVTGAAAGIGEGLARRLASLGMTVVVADIDADRAAAVAADISSGGGRAEGQGVDVGRPDEVEALTESVFDRHGSVELLINNAGIESAGLLWEIDDARWRRLMQINVDGVFYCLRSFVPRMIAAGSPACIANMSSVGGLNAVAVQGPYIVSKHAVLAMTECLHQDLSIVGAPIQVSAIIPHSVRSQIFLAAQREAPTDNPTANAVFDAMQRDNETKGLDPLDAAEHMIEQIAKGEFWIHSDDEMCTAAAQRRGRQLLDLLPPPDPRDMLTRMGVPLPEGKP</sequence>
<evidence type="ECO:0000256" key="1">
    <source>
        <dbReference type="ARBA" id="ARBA00006484"/>
    </source>
</evidence>
<gene>
    <name evidence="5" type="ORF">CSW57_12815</name>
</gene>